<evidence type="ECO:0008006" key="3">
    <source>
        <dbReference type="Google" id="ProtNLM"/>
    </source>
</evidence>
<gene>
    <name evidence="1" type="ORF">GCM10010420_03800</name>
</gene>
<dbReference type="RefSeq" id="WP_344628994.1">
    <property type="nucleotide sequence ID" value="NZ_BAAATJ010000001.1"/>
</dbReference>
<comment type="caution">
    <text evidence="1">The sequence shown here is derived from an EMBL/GenBank/DDBJ whole genome shotgun (WGS) entry which is preliminary data.</text>
</comment>
<proteinExistence type="predicted"/>
<accession>A0ABN3HNX2</accession>
<protein>
    <recommendedName>
        <fullName evidence="3">Secreted protein</fullName>
    </recommendedName>
</protein>
<sequence length="41" mass="4427">MNARLVRYLALGALLLAATAVLLVYGEHAFVILGRIGLQVF</sequence>
<evidence type="ECO:0000313" key="2">
    <source>
        <dbReference type="Proteomes" id="UP001500058"/>
    </source>
</evidence>
<evidence type="ECO:0000313" key="1">
    <source>
        <dbReference type="EMBL" id="GAA2384728.1"/>
    </source>
</evidence>
<organism evidence="1 2">
    <name type="scientific">Streptomyces glaucosporus</name>
    <dbReference type="NCBI Taxonomy" id="284044"/>
    <lineage>
        <taxon>Bacteria</taxon>
        <taxon>Bacillati</taxon>
        <taxon>Actinomycetota</taxon>
        <taxon>Actinomycetes</taxon>
        <taxon>Kitasatosporales</taxon>
        <taxon>Streptomycetaceae</taxon>
        <taxon>Streptomyces</taxon>
    </lineage>
</organism>
<name>A0ABN3HNX2_9ACTN</name>
<dbReference type="EMBL" id="BAAATJ010000001">
    <property type="protein sequence ID" value="GAA2384728.1"/>
    <property type="molecule type" value="Genomic_DNA"/>
</dbReference>
<dbReference type="Proteomes" id="UP001500058">
    <property type="component" value="Unassembled WGS sequence"/>
</dbReference>
<reference evidence="1 2" key="1">
    <citation type="journal article" date="2019" name="Int. J. Syst. Evol. Microbiol.">
        <title>The Global Catalogue of Microorganisms (GCM) 10K type strain sequencing project: providing services to taxonomists for standard genome sequencing and annotation.</title>
        <authorList>
            <consortium name="The Broad Institute Genomics Platform"/>
            <consortium name="The Broad Institute Genome Sequencing Center for Infectious Disease"/>
            <person name="Wu L."/>
            <person name="Ma J."/>
        </authorList>
    </citation>
    <scope>NUCLEOTIDE SEQUENCE [LARGE SCALE GENOMIC DNA]</scope>
    <source>
        <strain evidence="1 2">JCM 6921</strain>
    </source>
</reference>
<keyword evidence="2" id="KW-1185">Reference proteome</keyword>